<evidence type="ECO:0000256" key="4">
    <source>
        <dbReference type="ARBA" id="ARBA00022763"/>
    </source>
</evidence>
<evidence type="ECO:0000256" key="1">
    <source>
        <dbReference type="ARBA" id="ARBA00022485"/>
    </source>
</evidence>
<evidence type="ECO:0000256" key="6">
    <source>
        <dbReference type="ARBA" id="ARBA00022806"/>
    </source>
</evidence>
<evidence type="ECO:0000313" key="17">
    <source>
        <dbReference type="Proteomes" id="UP000823851"/>
    </source>
</evidence>
<dbReference type="InterPro" id="IPR014013">
    <property type="entry name" value="Helic_SF1/SF2_ATP-bd_DinG/Rad3"/>
</dbReference>
<proteinExistence type="inferred from homology"/>
<keyword evidence="2" id="KW-0479">Metal-binding</keyword>
<protein>
    <submittedName>
        <fullName evidence="16">ATP-dependent DNA helicase</fullName>
    </submittedName>
</protein>
<dbReference type="Pfam" id="PF13307">
    <property type="entry name" value="Helicase_C_2"/>
    <property type="match status" value="1"/>
</dbReference>
<dbReference type="Gene3D" id="3.40.50.300">
    <property type="entry name" value="P-loop containing nucleotide triphosphate hydrolases"/>
    <property type="match status" value="2"/>
</dbReference>
<keyword evidence="8" id="KW-0408">Iron</keyword>
<dbReference type="InterPro" id="IPR011604">
    <property type="entry name" value="PDDEXK-like_dom_sf"/>
</dbReference>
<feature type="coiled-coil region" evidence="14">
    <location>
        <begin position="416"/>
        <end position="447"/>
    </location>
</feature>
<dbReference type="GO" id="GO:0051539">
    <property type="term" value="F:4 iron, 4 sulfur cluster binding"/>
    <property type="evidence" value="ECO:0007669"/>
    <property type="project" value="UniProtKB-KW"/>
</dbReference>
<accession>A0A9D2QZ01</accession>
<dbReference type="GO" id="GO:0046872">
    <property type="term" value="F:metal ion binding"/>
    <property type="evidence" value="ECO:0007669"/>
    <property type="project" value="UniProtKB-KW"/>
</dbReference>
<evidence type="ECO:0000256" key="8">
    <source>
        <dbReference type="ARBA" id="ARBA00023004"/>
    </source>
</evidence>
<dbReference type="EMBL" id="DWUW01000291">
    <property type="protein sequence ID" value="HJD32310.1"/>
    <property type="molecule type" value="Genomic_DNA"/>
</dbReference>
<dbReference type="Proteomes" id="UP000823851">
    <property type="component" value="Unassembled WGS sequence"/>
</dbReference>
<dbReference type="InterPro" id="IPR045028">
    <property type="entry name" value="DinG/Rad3-like"/>
</dbReference>
<reference evidence="16" key="1">
    <citation type="journal article" date="2021" name="PeerJ">
        <title>Extensive microbial diversity within the chicken gut microbiome revealed by metagenomics and culture.</title>
        <authorList>
            <person name="Gilroy R."/>
            <person name="Ravi A."/>
            <person name="Getino M."/>
            <person name="Pursley I."/>
            <person name="Horton D.L."/>
            <person name="Alikhan N.F."/>
            <person name="Baker D."/>
            <person name="Gharbi K."/>
            <person name="Hall N."/>
            <person name="Watson M."/>
            <person name="Adriaenssens E.M."/>
            <person name="Foster-Nyarko E."/>
            <person name="Jarju S."/>
            <person name="Secka A."/>
            <person name="Antonio M."/>
            <person name="Oren A."/>
            <person name="Chaudhuri R.R."/>
            <person name="La Ragione R."/>
            <person name="Hildebrand F."/>
            <person name="Pallen M.J."/>
        </authorList>
    </citation>
    <scope>NUCLEOTIDE SEQUENCE</scope>
    <source>
        <strain evidence="16">ChiHjej8B7-25341</strain>
    </source>
</reference>
<reference evidence="16" key="2">
    <citation type="submission" date="2021-04" db="EMBL/GenBank/DDBJ databases">
        <authorList>
            <person name="Gilroy R."/>
        </authorList>
    </citation>
    <scope>NUCLEOTIDE SEQUENCE</scope>
    <source>
        <strain evidence="16">ChiHjej8B7-25341</strain>
    </source>
</reference>
<evidence type="ECO:0000313" key="16">
    <source>
        <dbReference type="EMBL" id="HJD32310.1"/>
    </source>
</evidence>
<dbReference type="SUPFAM" id="SSF52540">
    <property type="entry name" value="P-loop containing nucleoside triphosphate hydrolases"/>
    <property type="match status" value="1"/>
</dbReference>
<evidence type="ECO:0000256" key="5">
    <source>
        <dbReference type="ARBA" id="ARBA00022801"/>
    </source>
</evidence>
<name>A0A9D2QZ01_9FIRM</name>
<evidence type="ECO:0000256" key="9">
    <source>
        <dbReference type="ARBA" id="ARBA00023014"/>
    </source>
</evidence>
<dbReference type="Gene3D" id="1.10.275.40">
    <property type="match status" value="1"/>
</dbReference>
<evidence type="ECO:0000256" key="3">
    <source>
        <dbReference type="ARBA" id="ARBA00022741"/>
    </source>
</evidence>
<dbReference type="SMART" id="SM00488">
    <property type="entry name" value="DEXDc2"/>
    <property type="match status" value="1"/>
</dbReference>
<keyword evidence="10" id="KW-0238">DNA-binding</keyword>
<keyword evidence="9" id="KW-0411">Iron-sulfur</keyword>
<dbReference type="Pfam" id="PF06733">
    <property type="entry name" value="DEAD_2"/>
    <property type="match status" value="1"/>
</dbReference>
<keyword evidence="3" id="KW-0547">Nucleotide-binding</keyword>
<dbReference type="GO" id="GO:0016818">
    <property type="term" value="F:hydrolase activity, acting on acid anhydrides, in phosphorus-containing anhydrides"/>
    <property type="evidence" value="ECO:0007669"/>
    <property type="project" value="InterPro"/>
</dbReference>
<keyword evidence="5" id="KW-0378">Hydrolase</keyword>
<sequence length="824" mass="95140">MEIRISVRALVEFILRSGDIDNRKRTAPEGAMAEGGRIHRMIQRRMGAEYQAEVTLRFVYPTPSYDLVVEGRADGVIHGNSAGQETTVIDEIKGTYRDLERMKGPVPVHLAQAKCYAYMYAAKSGRERMGVRMTYCQLETEELRYFQEEYSVRELEGWFFGLLEEYRKWADFGYEWQRVRTASIKALAFPYAYREGQKELAGYVYRSIARKKKLFIEAPTGVGKTLSTLFPAVKAVGEEKAGRIFYLTAKTITRTVADNTFQLLREKGLRMKTVILTAKEKICFLEETQCDPSACPYAKGHYDRINEAMYNLLLQEDHYHRETIEAYARRYQVCPFELSLDMSLFSDGIICDYNYVFDPHVYLRRFFGDGAQGSGMGAWNTGAAGGGLPVFLIDEAHNLVERGREMYSALLVKEDFLALKRTVKEYDRKLERLLERCNAQMLSLKRECEGWRVIPVKEIDGLVNAVEKLSEAMGTWLEEHEGGPARNPAREEILEFYFVLTHFLDIYDRLDDNYVVYTELSGEEGKGDFWLKLFCVNPSVNLQECMGRAVSTILFSATLLPIQYYKGLLGGDGEDYEVYARSSFDPGRKGLFIGRDVTSRYSRRGRQEYYSIARYLHEITAQRSGNYLIFFPSHSFLQSVYEIYEECFLDESREECLIQEDRMDEEEREYFLSRFEGNRDCMLEEKICMEVEEEEERSLLGFCVMGGIFSEGIDLKKDSLIGAVIVGTGLPQVCTEREILRRYFDGMGKNGFDYAYRYPGMNKVLQAAGRVIRTAEDVGIVVLLDDRFLSPSYQGLFPREWTEYEAVTADRIAGRLERFWNEWL</sequence>
<evidence type="ECO:0000256" key="14">
    <source>
        <dbReference type="SAM" id="Coils"/>
    </source>
</evidence>
<dbReference type="Gene3D" id="1.10.30.20">
    <property type="entry name" value="Bacterial XPD DNA helicase, FeS cluster domain"/>
    <property type="match status" value="1"/>
</dbReference>
<dbReference type="InterPro" id="IPR027417">
    <property type="entry name" value="P-loop_NTPase"/>
</dbReference>
<dbReference type="GO" id="GO:0005524">
    <property type="term" value="F:ATP binding"/>
    <property type="evidence" value="ECO:0007669"/>
    <property type="project" value="UniProtKB-KW"/>
</dbReference>
<evidence type="ECO:0000256" key="12">
    <source>
        <dbReference type="ARBA" id="ARBA00023235"/>
    </source>
</evidence>
<keyword evidence="12" id="KW-0413">Isomerase</keyword>
<evidence type="ECO:0000256" key="11">
    <source>
        <dbReference type="ARBA" id="ARBA00023204"/>
    </source>
</evidence>
<evidence type="ECO:0000256" key="13">
    <source>
        <dbReference type="ARBA" id="ARBA00038058"/>
    </source>
</evidence>
<dbReference type="Gene3D" id="3.90.320.10">
    <property type="match status" value="1"/>
</dbReference>
<dbReference type="GO" id="GO:0006281">
    <property type="term" value="P:DNA repair"/>
    <property type="evidence" value="ECO:0007669"/>
    <property type="project" value="UniProtKB-KW"/>
</dbReference>
<dbReference type="InterPro" id="IPR006555">
    <property type="entry name" value="ATP-dep_Helicase_C"/>
</dbReference>
<keyword evidence="7" id="KW-0067">ATP-binding</keyword>
<keyword evidence="4" id="KW-0227">DNA damage</keyword>
<dbReference type="InterPro" id="IPR042493">
    <property type="entry name" value="XPD_DNA_FeS"/>
</dbReference>
<dbReference type="PANTHER" id="PTHR11472:SF34">
    <property type="entry name" value="REGULATOR OF TELOMERE ELONGATION HELICASE 1"/>
    <property type="match status" value="1"/>
</dbReference>
<dbReference type="SMART" id="SM00491">
    <property type="entry name" value="HELICc2"/>
    <property type="match status" value="1"/>
</dbReference>
<evidence type="ECO:0000256" key="10">
    <source>
        <dbReference type="ARBA" id="ARBA00023125"/>
    </source>
</evidence>
<keyword evidence="1" id="KW-0004">4Fe-4S</keyword>
<comment type="similarity">
    <text evidence="13">Belongs to the helicase family. DinG subfamily.</text>
</comment>
<feature type="domain" description="Helicase ATP-binding" evidence="15">
    <location>
        <begin position="183"/>
        <end position="449"/>
    </location>
</feature>
<comment type="caution">
    <text evidence="16">The sequence shown here is derived from an EMBL/GenBank/DDBJ whole genome shotgun (WGS) entry which is preliminary data.</text>
</comment>
<keyword evidence="6 16" id="KW-0347">Helicase</keyword>
<dbReference type="GO" id="GO:0003678">
    <property type="term" value="F:DNA helicase activity"/>
    <property type="evidence" value="ECO:0007669"/>
    <property type="project" value="InterPro"/>
</dbReference>
<organism evidence="16 17">
    <name type="scientific">Candidatus Eisenbergiella stercorigallinarum</name>
    <dbReference type="NCBI Taxonomy" id="2838557"/>
    <lineage>
        <taxon>Bacteria</taxon>
        <taxon>Bacillati</taxon>
        <taxon>Bacillota</taxon>
        <taxon>Clostridia</taxon>
        <taxon>Lachnospirales</taxon>
        <taxon>Lachnospiraceae</taxon>
        <taxon>Eisenbergiella</taxon>
    </lineage>
</organism>
<dbReference type="PANTHER" id="PTHR11472">
    <property type="entry name" value="DNA REPAIR DEAD HELICASE RAD3/XP-D SUBFAMILY MEMBER"/>
    <property type="match status" value="1"/>
</dbReference>
<evidence type="ECO:0000256" key="7">
    <source>
        <dbReference type="ARBA" id="ARBA00022840"/>
    </source>
</evidence>
<keyword evidence="14" id="KW-0175">Coiled coil</keyword>
<evidence type="ECO:0000259" key="15">
    <source>
        <dbReference type="PROSITE" id="PS51193"/>
    </source>
</evidence>
<dbReference type="PROSITE" id="PS51193">
    <property type="entry name" value="HELICASE_ATP_BIND_2"/>
    <property type="match status" value="1"/>
</dbReference>
<keyword evidence="11" id="KW-0234">DNA repair</keyword>
<dbReference type="InterPro" id="IPR006554">
    <property type="entry name" value="Helicase-like_DEXD_c2"/>
</dbReference>
<dbReference type="InterPro" id="IPR010614">
    <property type="entry name" value="RAD3-like_helicase_DEAD"/>
</dbReference>
<dbReference type="AlphaFoldDB" id="A0A9D2QZ01"/>
<gene>
    <name evidence="16" type="ORF">H9912_10275</name>
</gene>
<dbReference type="GO" id="GO:0003677">
    <property type="term" value="F:DNA binding"/>
    <property type="evidence" value="ECO:0007669"/>
    <property type="project" value="UniProtKB-KW"/>
</dbReference>
<evidence type="ECO:0000256" key="2">
    <source>
        <dbReference type="ARBA" id="ARBA00022723"/>
    </source>
</evidence>